<accession>A0A183G4L7</accession>
<feature type="region of interest" description="Disordered" evidence="1">
    <location>
        <begin position="214"/>
        <end position="265"/>
    </location>
</feature>
<dbReference type="Proteomes" id="UP000050761">
    <property type="component" value="Unassembled WGS sequence"/>
</dbReference>
<dbReference type="WBParaSite" id="HPBE_0001647301-mRNA-1">
    <property type="protein sequence ID" value="HPBE_0001647301-mRNA-1"/>
    <property type="gene ID" value="HPBE_0001647301"/>
</dbReference>
<name>A0A183G4L7_HELPZ</name>
<dbReference type="AlphaFoldDB" id="A0A183G4L7"/>
<sequence length="446" mass="49501">MAGSVNDFTSAELEKLLLDEVSTSDQLTTMRAQLNQLLKVVNTLAERNATQVRTSIEIVLNQIEKLESVPSSPCGKGRKTAKAAAAFVESLSDIVLDKCSIMRDELENLKQVEKREHALRTALSDKISPLIHKLCIQAGHIEKSKGEIARTPKATSAEADGEIRAHFEHQLNDSRLFQESQNAVRPEETPAVIEQLNAHEYEGTVYHAEFDPVGAARGESTGGVQSKQTLDLNPSLQREGSVSPQLRNKGLSSSSQIQSPQRGWCNDPYQPTLGNMFAAMSLPDVEVFRDPQGKHFDEFLLRFRMKYLNLGLQDEMLIHLLISKLGGIPKAIAEALPGHAKTGSLENFIEAMRSKFKINDSACQMKAYMNLKHLKRVGDITQFCLQLERLTALAYPNASEAELSRTRAGELVSQLTDWSEYLQLYTTLEVAPKGCEYEMLKSCAAL</sequence>
<feature type="compositionally biased region" description="Polar residues" evidence="1">
    <location>
        <begin position="222"/>
        <end position="261"/>
    </location>
</feature>
<keyword evidence="3" id="KW-1185">Reference proteome</keyword>
<accession>A0A3P8BH69</accession>
<reference evidence="4" key="2">
    <citation type="submission" date="2019-09" db="UniProtKB">
        <authorList>
            <consortium name="WormBaseParasite"/>
        </authorList>
    </citation>
    <scope>IDENTIFICATION</scope>
</reference>
<dbReference type="EMBL" id="UZAH01029438">
    <property type="protein sequence ID" value="VDP06055.1"/>
    <property type="molecule type" value="Genomic_DNA"/>
</dbReference>
<evidence type="ECO:0000313" key="4">
    <source>
        <dbReference type="WBParaSite" id="HPBE_0001647301-mRNA-1"/>
    </source>
</evidence>
<dbReference type="OrthoDB" id="5860120at2759"/>
<evidence type="ECO:0000256" key="1">
    <source>
        <dbReference type="SAM" id="MobiDB-lite"/>
    </source>
</evidence>
<gene>
    <name evidence="2" type="ORF">HPBE_LOCUS16472</name>
</gene>
<reference evidence="2 3" key="1">
    <citation type="submission" date="2018-11" db="EMBL/GenBank/DDBJ databases">
        <authorList>
            <consortium name="Pathogen Informatics"/>
        </authorList>
    </citation>
    <scope>NUCLEOTIDE SEQUENCE [LARGE SCALE GENOMIC DNA]</scope>
</reference>
<evidence type="ECO:0000313" key="3">
    <source>
        <dbReference type="Proteomes" id="UP000050761"/>
    </source>
</evidence>
<evidence type="ECO:0000313" key="2">
    <source>
        <dbReference type="EMBL" id="VDP06055.1"/>
    </source>
</evidence>
<protein>
    <submittedName>
        <fullName evidence="4">Retrotransposon gag domain-containing protein</fullName>
    </submittedName>
</protein>
<proteinExistence type="predicted"/>
<organism evidence="3 4">
    <name type="scientific">Heligmosomoides polygyrus</name>
    <name type="common">Parasitic roundworm</name>
    <dbReference type="NCBI Taxonomy" id="6339"/>
    <lineage>
        <taxon>Eukaryota</taxon>
        <taxon>Metazoa</taxon>
        <taxon>Ecdysozoa</taxon>
        <taxon>Nematoda</taxon>
        <taxon>Chromadorea</taxon>
        <taxon>Rhabditida</taxon>
        <taxon>Rhabditina</taxon>
        <taxon>Rhabditomorpha</taxon>
        <taxon>Strongyloidea</taxon>
        <taxon>Heligmosomidae</taxon>
        <taxon>Heligmosomoides</taxon>
    </lineage>
</organism>